<feature type="compositionally biased region" description="Basic and acidic residues" evidence="2">
    <location>
        <begin position="1224"/>
        <end position="1243"/>
    </location>
</feature>
<gene>
    <name evidence="4" type="ORF">LOC71_14795</name>
</gene>
<dbReference type="PANTHER" id="PTHR41259:SF1">
    <property type="entry name" value="DOUBLE-STRAND BREAK REPAIR RAD50 ATPASE, PUTATIVE-RELATED"/>
    <property type="match status" value="1"/>
</dbReference>
<evidence type="ECO:0000313" key="5">
    <source>
        <dbReference type="Proteomes" id="UP001430306"/>
    </source>
</evidence>
<comment type="caution">
    <text evidence="4">The sequence shown here is derived from an EMBL/GenBank/DDBJ whole genome shotgun (WGS) entry which is preliminary data.</text>
</comment>
<protein>
    <submittedName>
        <fullName evidence="4">AAA family ATPase</fullName>
    </submittedName>
</protein>
<dbReference type="Proteomes" id="UP001430306">
    <property type="component" value="Unassembled WGS sequence"/>
</dbReference>
<dbReference type="Pfam" id="PF13514">
    <property type="entry name" value="AAA_27"/>
    <property type="match status" value="1"/>
</dbReference>
<proteinExistence type="predicted"/>
<keyword evidence="1" id="KW-0175">Coiled coil</keyword>
<feature type="coiled-coil region" evidence="1">
    <location>
        <begin position="400"/>
        <end position="484"/>
    </location>
</feature>
<sequence>MIIERLDLIAFGHLTNRSLDLSAGPHRFHLVVGANESGKSTSLRAIASWLFGMKNHASSHDFLHPGTKLRVGGRLVKHPGEANEIALDCIRRKGVKGSLRGPDDKAVIEETELQSMLGGIDEAAFLSRFGLSYEELLRGGEQILRGEGELGEILFSAGAGIGRFRDILNQLGTEASDRFKASGKNPIINSHLKQIEEMRRELREAQVPPAEFADLQQRVTEQETEIEEWRKASLELAKRIGRCEAAKQALPLIPRWRAASQEMELVGDAPRLSDDFEQRRREWENDHQLTDRDVQRLRKTQEKLTQQLQEIGHDEQIESFEKEILDLYRELPAREQAEVEKQTQQQALKALQRDMRSQLKDLAIGNANVKAEESGPANGENELADRVDSLQVGDSQRTKIQRLAGEYEKLVQQREDSLDQLDRAKRELQLAEEALEATDVSDQFQLLDRTLDEIGAPEHLIEPASRLQLQVEKLRRECQTTHRRLRLSGSNEESDWRAAVELPLPAASQLSDLVKALDQAEDEVRLNRSRLDESQRNLDAAEEKLASLKADAKDLPTPEDLIRAREHRDQLLASMKDGAESLRPEQWLGKIAEVELAVHQADSIADVFQSEHEAIFRRQSAQNQRDQAQQLLTKRQTTLDASLKQLNAAQEAWSSVWKAIGIEAESPETMNGWLTDHQKLIAQHADLLDACDEVSQAHSLIRQTVGRLEQALGVEPSGEAALETLEQTATELRRLHDLASTTREDQSQKIRLKEQRERKRDEFRTEIPGLESVLKRRQNALDDWNQQWDELTASLNLTSKPGPQDALSLMDAIAELVREKKRCDEIQIRITEITNQTDAFSRRVIRLQEALQPDQTSVGVSVDGVGDDSVDWTTLANIINGAQERLLKERSARSVREEVQLQSKQRKDELAAACAQMERLAITQQQLCGEAQCESPEQLLDAEKRFRRRKEAAGKLADLQAQLEHWAAGEDCQTFVDSLKDRDPGLVEEELRSLSSEKGELDQRIEDARETLGGLRTQLKSIDGSGKASALSQKLQFQLGKLQRESEEYVRIRLAASILQRAMDHYRNQNQEPVLKEAGDFFATLTCGEYQSLQVDYGDGGKPSLFGVRAGVDVPAQRMSTGTADALYLALRLASLKHQMANANAVPLIIDDCLIQLDDRRATAALQVFSELSKTTQVIVFTHHDHLIELAESALSSDQFHVHRLDGKLRARKKPSKSKATKKRAAEKQKMVKEEEGESRLTDDLSLSGRAQEDTLFDFSSLGED</sequence>
<accession>A0ABS8NJ10</accession>
<feature type="compositionally biased region" description="Basic residues" evidence="2">
    <location>
        <begin position="1211"/>
        <end position="1223"/>
    </location>
</feature>
<dbReference type="SUPFAM" id="SSF52540">
    <property type="entry name" value="P-loop containing nucleoside triphosphate hydrolases"/>
    <property type="match status" value="1"/>
</dbReference>
<dbReference type="InterPro" id="IPR027417">
    <property type="entry name" value="P-loop_NTPase"/>
</dbReference>
<feature type="domain" description="YhaN AAA" evidence="3">
    <location>
        <begin position="1"/>
        <end position="211"/>
    </location>
</feature>
<evidence type="ECO:0000256" key="2">
    <source>
        <dbReference type="SAM" id="MobiDB-lite"/>
    </source>
</evidence>
<feature type="coiled-coil region" evidence="1">
    <location>
        <begin position="517"/>
        <end position="551"/>
    </location>
</feature>
<keyword evidence="5" id="KW-1185">Reference proteome</keyword>
<organism evidence="4 5">
    <name type="scientific">Rhodopirellula halodulae</name>
    <dbReference type="NCBI Taxonomy" id="2894198"/>
    <lineage>
        <taxon>Bacteria</taxon>
        <taxon>Pseudomonadati</taxon>
        <taxon>Planctomycetota</taxon>
        <taxon>Planctomycetia</taxon>
        <taxon>Pirellulales</taxon>
        <taxon>Pirellulaceae</taxon>
        <taxon>Rhodopirellula</taxon>
    </lineage>
</organism>
<dbReference type="PANTHER" id="PTHR41259">
    <property type="entry name" value="DOUBLE-STRAND BREAK REPAIR RAD50 ATPASE, PUTATIVE-RELATED"/>
    <property type="match status" value="1"/>
</dbReference>
<evidence type="ECO:0000313" key="4">
    <source>
        <dbReference type="EMBL" id="MCC9643550.1"/>
    </source>
</evidence>
<reference evidence="4" key="1">
    <citation type="submission" date="2021-11" db="EMBL/GenBank/DDBJ databases">
        <title>Genome sequence.</title>
        <authorList>
            <person name="Sun Q."/>
        </authorList>
    </citation>
    <scope>NUCLEOTIDE SEQUENCE</scope>
    <source>
        <strain evidence="4">JC740</strain>
    </source>
</reference>
<dbReference type="InterPro" id="IPR038734">
    <property type="entry name" value="YhaN_AAA"/>
</dbReference>
<evidence type="ECO:0000259" key="3">
    <source>
        <dbReference type="Pfam" id="PF13514"/>
    </source>
</evidence>
<dbReference type="RefSeq" id="WP_230274496.1">
    <property type="nucleotide sequence ID" value="NZ_JAJKFW010000025.1"/>
</dbReference>
<name>A0ABS8NJ10_9BACT</name>
<feature type="region of interest" description="Disordered" evidence="2">
    <location>
        <begin position="1211"/>
        <end position="1249"/>
    </location>
</feature>
<evidence type="ECO:0000256" key="1">
    <source>
        <dbReference type="SAM" id="Coils"/>
    </source>
</evidence>
<feature type="coiled-coil region" evidence="1">
    <location>
        <begin position="294"/>
        <end position="361"/>
    </location>
</feature>
<dbReference type="EMBL" id="JAJKFW010000025">
    <property type="protein sequence ID" value="MCC9643550.1"/>
    <property type="molecule type" value="Genomic_DNA"/>
</dbReference>
<dbReference type="Gene3D" id="3.40.50.300">
    <property type="entry name" value="P-loop containing nucleotide triphosphate hydrolases"/>
    <property type="match status" value="2"/>
</dbReference>